<dbReference type="GO" id="GO:0016020">
    <property type="term" value="C:membrane"/>
    <property type="evidence" value="ECO:0007669"/>
    <property type="project" value="UniProtKB-SubCell"/>
</dbReference>
<dbReference type="InterPro" id="IPR028082">
    <property type="entry name" value="Peripla_BP_I"/>
</dbReference>
<evidence type="ECO:0000256" key="4">
    <source>
        <dbReference type="ARBA" id="ARBA00023136"/>
    </source>
</evidence>
<protein>
    <recommendedName>
        <fullName evidence="6">Receptor ligand binding region domain-containing protein</fullName>
    </recommendedName>
</protein>
<keyword evidence="3" id="KW-1133">Transmembrane helix</keyword>
<evidence type="ECO:0000313" key="7">
    <source>
        <dbReference type="EMBL" id="CAH1962518.1"/>
    </source>
</evidence>
<dbReference type="OrthoDB" id="425344at2759"/>
<evidence type="ECO:0000259" key="6">
    <source>
        <dbReference type="Pfam" id="PF01094"/>
    </source>
</evidence>
<dbReference type="Pfam" id="PF01094">
    <property type="entry name" value="ANF_receptor"/>
    <property type="match status" value="1"/>
</dbReference>
<dbReference type="SUPFAM" id="SSF53822">
    <property type="entry name" value="Periplasmic binding protein-like I"/>
    <property type="match status" value="1"/>
</dbReference>
<evidence type="ECO:0000313" key="8">
    <source>
        <dbReference type="Proteomes" id="UP001152888"/>
    </source>
</evidence>
<keyword evidence="2" id="KW-0812">Transmembrane</keyword>
<evidence type="ECO:0000256" key="2">
    <source>
        <dbReference type="ARBA" id="ARBA00022692"/>
    </source>
</evidence>
<evidence type="ECO:0000256" key="3">
    <source>
        <dbReference type="ARBA" id="ARBA00022989"/>
    </source>
</evidence>
<feature type="domain" description="Receptor ligand binding region" evidence="6">
    <location>
        <begin position="30"/>
        <end position="86"/>
    </location>
</feature>
<evidence type="ECO:0000256" key="5">
    <source>
        <dbReference type="ARBA" id="ARBA00023180"/>
    </source>
</evidence>
<dbReference type="AlphaFoldDB" id="A0A9P0NX16"/>
<dbReference type="PANTHER" id="PTHR24060">
    <property type="entry name" value="METABOTROPIC GLUTAMATE RECEPTOR"/>
    <property type="match status" value="1"/>
</dbReference>
<sequence length="139" mass="16026">MTTFLQKFQLGSEILCMRSKAMKARRVASDMHRDYCPGVTGLCDAMKPTNGTELLKYLRKVDFQGLSGDRFHFDENGDAPARYKIKHFKQVKERAYEWITVGEYIEGVLTLNMSGEYCLMQSYHAGSNHRYRTALEIGR</sequence>
<evidence type="ECO:0000256" key="1">
    <source>
        <dbReference type="ARBA" id="ARBA00004370"/>
    </source>
</evidence>
<proteinExistence type="predicted"/>
<accession>A0A9P0NX16</accession>
<dbReference type="InterPro" id="IPR050726">
    <property type="entry name" value="mGluR"/>
</dbReference>
<keyword evidence="5" id="KW-0325">Glycoprotein</keyword>
<comment type="caution">
    <text evidence="7">The sequence shown here is derived from an EMBL/GenBank/DDBJ whole genome shotgun (WGS) entry which is preliminary data.</text>
</comment>
<dbReference type="InterPro" id="IPR001828">
    <property type="entry name" value="ANF_lig-bd_rcpt"/>
</dbReference>
<keyword evidence="4" id="KW-0472">Membrane</keyword>
<dbReference type="Gene3D" id="3.40.50.2300">
    <property type="match status" value="1"/>
</dbReference>
<comment type="subcellular location">
    <subcellularLocation>
        <location evidence="1">Membrane</location>
    </subcellularLocation>
</comment>
<dbReference type="EMBL" id="CAKOFQ010006702">
    <property type="protein sequence ID" value="CAH1962518.1"/>
    <property type="molecule type" value="Genomic_DNA"/>
</dbReference>
<dbReference type="Proteomes" id="UP001152888">
    <property type="component" value="Unassembled WGS sequence"/>
</dbReference>
<name>A0A9P0NX16_ACAOB</name>
<reference evidence="7" key="1">
    <citation type="submission" date="2022-03" db="EMBL/GenBank/DDBJ databases">
        <authorList>
            <person name="Sayadi A."/>
        </authorList>
    </citation>
    <scope>NUCLEOTIDE SEQUENCE</scope>
</reference>
<organism evidence="7 8">
    <name type="scientific">Acanthoscelides obtectus</name>
    <name type="common">Bean weevil</name>
    <name type="synonym">Bruchus obtectus</name>
    <dbReference type="NCBI Taxonomy" id="200917"/>
    <lineage>
        <taxon>Eukaryota</taxon>
        <taxon>Metazoa</taxon>
        <taxon>Ecdysozoa</taxon>
        <taxon>Arthropoda</taxon>
        <taxon>Hexapoda</taxon>
        <taxon>Insecta</taxon>
        <taxon>Pterygota</taxon>
        <taxon>Neoptera</taxon>
        <taxon>Endopterygota</taxon>
        <taxon>Coleoptera</taxon>
        <taxon>Polyphaga</taxon>
        <taxon>Cucujiformia</taxon>
        <taxon>Chrysomeloidea</taxon>
        <taxon>Chrysomelidae</taxon>
        <taxon>Bruchinae</taxon>
        <taxon>Bruchini</taxon>
        <taxon>Acanthoscelides</taxon>
    </lineage>
</organism>
<keyword evidence="8" id="KW-1185">Reference proteome</keyword>
<gene>
    <name evidence="7" type="ORF">ACAOBT_LOCUS4718</name>
</gene>